<dbReference type="AlphaFoldDB" id="A0AAE0XRE4"/>
<dbReference type="Proteomes" id="UP001283361">
    <property type="component" value="Unassembled WGS sequence"/>
</dbReference>
<sequence length="110" mass="12149">MQSVFMSTNEFNQIRVCGRKEYRRLSGPSLHVHLQSFGQETFERDFHPKANGHTTGQGKKSVDLSTVLDITTSGYQGIRTPFLGVCCHFNKLTLPAQASNQTGGTTIACK</sequence>
<protein>
    <submittedName>
        <fullName evidence="1">Uncharacterized protein</fullName>
    </submittedName>
</protein>
<evidence type="ECO:0000313" key="1">
    <source>
        <dbReference type="EMBL" id="KAK3705544.1"/>
    </source>
</evidence>
<reference evidence="1" key="1">
    <citation type="journal article" date="2023" name="G3 (Bethesda)">
        <title>A reference genome for the long-term kleptoplast-retaining sea slug Elysia crispata morphotype clarki.</title>
        <authorList>
            <person name="Eastman K.E."/>
            <person name="Pendleton A.L."/>
            <person name="Shaikh M.A."/>
            <person name="Suttiyut T."/>
            <person name="Ogas R."/>
            <person name="Tomko P."/>
            <person name="Gavelis G."/>
            <person name="Widhalm J.R."/>
            <person name="Wisecaver J.H."/>
        </authorList>
    </citation>
    <scope>NUCLEOTIDE SEQUENCE</scope>
    <source>
        <strain evidence="1">ECLA1</strain>
    </source>
</reference>
<proteinExistence type="predicted"/>
<organism evidence="1 2">
    <name type="scientific">Elysia crispata</name>
    <name type="common">lettuce slug</name>
    <dbReference type="NCBI Taxonomy" id="231223"/>
    <lineage>
        <taxon>Eukaryota</taxon>
        <taxon>Metazoa</taxon>
        <taxon>Spiralia</taxon>
        <taxon>Lophotrochozoa</taxon>
        <taxon>Mollusca</taxon>
        <taxon>Gastropoda</taxon>
        <taxon>Heterobranchia</taxon>
        <taxon>Euthyneura</taxon>
        <taxon>Panpulmonata</taxon>
        <taxon>Sacoglossa</taxon>
        <taxon>Placobranchoidea</taxon>
        <taxon>Plakobranchidae</taxon>
        <taxon>Elysia</taxon>
    </lineage>
</organism>
<accession>A0AAE0XRE4</accession>
<keyword evidence="2" id="KW-1185">Reference proteome</keyword>
<gene>
    <name evidence="1" type="ORF">RRG08_041418</name>
</gene>
<comment type="caution">
    <text evidence="1">The sequence shown here is derived from an EMBL/GenBank/DDBJ whole genome shotgun (WGS) entry which is preliminary data.</text>
</comment>
<dbReference type="EMBL" id="JAWDGP010007770">
    <property type="protein sequence ID" value="KAK3705544.1"/>
    <property type="molecule type" value="Genomic_DNA"/>
</dbReference>
<evidence type="ECO:0000313" key="2">
    <source>
        <dbReference type="Proteomes" id="UP001283361"/>
    </source>
</evidence>
<name>A0AAE0XRE4_9GAST</name>